<evidence type="ECO:0008006" key="6">
    <source>
        <dbReference type="Google" id="ProtNLM"/>
    </source>
</evidence>
<accession>A0A016U563</accession>
<dbReference type="EMBL" id="JARK01001394">
    <property type="protein sequence ID" value="EYC09977.1"/>
    <property type="molecule type" value="Genomic_DNA"/>
</dbReference>
<keyword evidence="3" id="KW-0732">Signal</keyword>
<keyword evidence="2" id="KW-0472">Membrane</keyword>
<dbReference type="PANTHER" id="PTHR40314">
    <property type="entry name" value="PROTEIN CBG09102-RELATED"/>
    <property type="match status" value="1"/>
</dbReference>
<evidence type="ECO:0000256" key="3">
    <source>
        <dbReference type="SAM" id="SignalP"/>
    </source>
</evidence>
<evidence type="ECO:0000313" key="5">
    <source>
        <dbReference type="Proteomes" id="UP000024635"/>
    </source>
</evidence>
<name>A0A016U563_9BILA</name>
<sequence length="547" mass="60303">MHLKILLCSFLLVIGIFCKKEGDKGKTEGNTPKGATESGKSDDGKKGDDAKKGGGGGGGGGSGGGDIKESKEEKRVEVEIPAPELDASIPAVLVKSKDVPHFDQYSSSFTTLYPMTCGGSVNVASTDGKARCMPDMNDLIELRSDDDLTAEFCMRVMVCKPGKGNSLCETDSIRLWFPYGRKLVDGKSVKEYLKASIEVKKGEIVVNVDPGCMLKLNKEHLMRHRFLNKPKGIREMMKKYPGFYLQPTFHHPRRLYRAGNTIFLGRSLQLGVNTRKMIDCYASCDEGQVFYYKMTANSPFYSKIFVDGAICEWMKVCIVGQQGVLSKKYYCRDADMVNVYVRNGFVVMPGAQNGAPIRLVKSTLGMTGTKTMSRRPTQIGFDYDGERFSIWSVGRERVASSQHVNHDGHIILYFSDHNCLIKKYGIMHLGENNGKVFQVDDKKPVDNVSKEKSGFVTYPTVAARSTLPTLGTEPPTPNASAVAPVTTTPARAIDGMLRPGIGEDVKKARSGWMIWAIFWGFLTGSLVAVIIGGLLLYFARRTAYADW</sequence>
<feature type="chain" id="PRO_5001491986" description="Glycoprotein" evidence="3">
    <location>
        <begin position="19"/>
        <end position="547"/>
    </location>
</feature>
<reference evidence="5" key="1">
    <citation type="journal article" date="2015" name="Nat. Genet.">
        <title>The genome and transcriptome of the zoonotic hookworm Ancylostoma ceylanicum identify infection-specific gene families.</title>
        <authorList>
            <person name="Schwarz E.M."/>
            <person name="Hu Y."/>
            <person name="Antoshechkin I."/>
            <person name="Miller M.M."/>
            <person name="Sternberg P.W."/>
            <person name="Aroian R.V."/>
        </authorList>
    </citation>
    <scope>NUCLEOTIDE SEQUENCE</scope>
    <source>
        <strain evidence="5">HY135</strain>
    </source>
</reference>
<proteinExistence type="predicted"/>
<comment type="caution">
    <text evidence="4">The sequence shown here is derived from an EMBL/GenBank/DDBJ whole genome shotgun (WGS) entry which is preliminary data.</text>
</comment>
<dbReference type="OrthoDB" id="5871687at2759"/>
<evidence type="ECO:0000256" key="1">
    <source>
        <dbReference type="SAM" id="MobiDB-lite"/>
    </source>
</evidence>
<feature type="compositionally biased region" description="Basic and acidic residues" evidence="1">
    <location>
        <begin position="66"/>
        <end position="76"/>
    </location>
</feature>
<dbReference type="STRING" id="53326.A0A016U563"/>
<protein>
    <recommendedName>
        <fullName evidence="6">Glycoprotein</fullName>
    </recommendedName>
</protein>
<keyword evidence="2" id="KW-1133">Transmembrane helix</keyword>
<dbReference type="InterPro" id="IPR055273">
    <property type="entry name" value="CBG09102/CBG15751-like_dom"/>
</dbReference>
<feature type="region of interest" description="Disordered" evidence="1">
    <location>
        <begin position="23"/>
        <end position="76"/>
    </location>
</feature>
<feature type="signal peptide" evidence="3">
    <location>
        <begin position="1"/>
        <end position="18"/>
    </location>
</feature>
<keyword evidence="2" id="KW-0812">Transmembrane</keyword>
<feature type="transmembrane region" description="Helical" evidence="2">
    <location>
        <begin position="512"/>
        <end position="539"/>
    </location>
</feature>
<dbReference type="AlphaFoldDB" id="A0A016U563"/>
<evidence type="ECO:0000256" key="2">
    <source>
        <dbReference type="SAM" id="Phobius"/>
    </source>
</evidence>
<gene>
    <name evidence="4" type="primary">Acey_s0058.g2921</name>
    <name evidence="4" type="ORF">Y032_0058g2921</name>
</gene>
<dbReference type="Proteomes" id="UP000024635">
    <property type="component" value="Unassembled WGS sequence"/>
</dbReference>
<organism evidence="4 5">
    <name type="scientific">Ancylostoma ceylanicum</name>
    <dbReference type="NCBI Taxonomy" id="53326"/>
    <lineage>
        <taxon>Eukaryota</taxon>
        <taxon>Metazoa</taxon>
        <taxon>Ecdysozoa</taxon>
        <taxon>Nematoda</taxon>
        <taxon>Chromadorea</taxon>
        <taxon>Rhabditida</taxon>
        <taxon>Rhabditina</taxon>
        <taxon>Rhabditomorpha</taxon>
        <taxon>Strongyloidea</taxon>
        <taxon>Ancylostomatidae</taxon>
        <taxon>Ancylostomatinae</taxon>
        <taxon>Ancylostoma</taxon>
    </lineage>
</organism>
<keyword evidence="5" id="KW-1185">Reference proteome</keyword>
<feature type="compositionally biased region" description="Gly residues" evidence="1">
    <location>
        <begin position="53"/>
        <end position="65"/>
    </location>
</feature>
<feature type="compositionally biased region" description="Basic and acidic residues" evidence="1">
    <location>
        <begin position="39"/>
        <end position="52"/>
    </location>
</feature>
<dbReference type="PANTHER" id="PTHR40314:SF1">
    <property type="entry name" value="ENDO_EXONUCLEASE_PHOSPHATASE DOMAIN-CONTAINING PROTEIN"/>
    <property type="match status" value="1"/>
</dbReference>
<evidence type="ECO:0000313" key="4">
    <source>
        <dbReference type="EMBL" id="EYC09977.1"/>
    </source>
</evidence>